<feature type="chain" id="PRO_5017484631" evidence="1">
    <location>
        <begin position="30"/>
        <end position="483"/>
    </location>
</feature>
<sequence length="483" mass="52127">MNRLTMLGRLAPRALLALGLAATFSSAMAGETPTAKPIADQQALDLVLWGVPAVNFERLFNAARAATGTQDIAVVYWSKPPTATRQTLTPNGETLAWWAFADGHGTGPMVLEIPPSGGAEVFGSVVDSWNHAITNLGLQGEDAGKGGKYLILPAGSDTPVPDGYIPIRLETLRFYVPLRIVPKSWSTQDLANAANYLKQVRFYPLSEAASRPATAMTDVSGVEFDSTIPYDLRFYEALAQVVRHDPLPPDSASISQALASAGIAKDKPFAPDAATASALTASAHAGKAWLENRLLNYRPPFYAGKSWLYPAERLASGGQGTFKPGANYGPRERAANFFMYDAPMKSLGTASFYLLGLRDKQGQLLEGGNSYHLHVPPNVPARQFWSLTAYDLDTMAFIKGSPRVSLSSFVEGLERNADGSVDLYLAPKAPAGKERNWIPTKPGVRSLLIFRFYRPDKGVADKSWQLPDIEALPSPASETAATR</sequence>
<dbReference type="InterPro" id="IPR037049">
    <property type="entry name" value="DUF1214_C_sf"/>
</dbReference>
<feature type="signal peptide" evidence="1">
    <location>
        <begin position="1"/>
        <end position="29"/>
    </location>
</feature>
<reference evidence="5" key="1">
    <citation type="submission" date="2016-10" db="EMBL/GenBank/DDBJ databases">
        <authorList>
            <person name="Varghese N."/>
            <person name="Submissions S."/>
        </authorList>
    </citation>
    <scope>NUCLEOTIDE SEQUENCE [LARGE SCALE GENOMIC DNA]</scope>
    <source>
        <strain evidence="5">JCM 21621</strain>
    </source>
</reference>
<accession>A0A1H0D8N5</accession>
<feature type="domain" description="DUF1254" evidence="3">
    <location>
        <begin position="75"/>
        <end position="204"/>
    </location>
</feature>
<dbReference type="PANTHER" id="PTHR36509">
    <property type="entry name" value="BLL3101 PROTEIN"/>
    <property type="match status" value="1"/>
</dbReference>
<dbReference type="SUPFAM" id="SSF160935">
    <property type="entry name" value="VPA0735-like"/>
    <property type="match status" value="1"/>
</dbReference>
<dbReference type="InterPro" id="IPR037050">
    <property type="entry name" value="DUF1254_sf"/>
</dbReference>
<dbReference type="RefSeq" id="WP_169720251.1">
    <property type="nucleotide sequence ID" value="NZ_FNIJ01000004.1"/>
</dbReference>
<dbReference type="Pfam" id="PF06742">
    <property type="entry name" value="DUF1214"/>
    <property type="match status" value="1"/>
</dbReference>
<keyword evidence="5" id="KW-1185">Reference proteome</keyword>
<dbReference type="Gene3D" id="2.60.120.600">
    <property type="entry name" value="Domain of unknown function DUF1214, C-terminal domain"/>
    <property type="match status" value="1"/>
</dbReference>
<feature type="domain" description="DUF1214" evidence="2">
    <location>
        <begin position="352"/>
        <end position="456"/>
    </location>
</feature>
<evidence type="ECO:0000256" key="1">
    <source>
        <dbReference type="SAM" id="SignalP"/>
    </source>
</evidence>
<dbReference type="Proteomes" id="UP000242957">
    <property type="component" value="Unassembled WGS sequence"/>
</dbReference>
<evidence type="ECO:0000313" key="4">
    <source>
        <dbReference type="EMBL" id="SDN66478.1"/>
    </source>
</evidence>
<dbReference type="InterPro" id="IPR010621">
    <property type="entry name" value="DUF1214"/>
</dbReference>
<dbReference type="Gene3D" id="1.10.3360.10">
    <property type="entry name" value="VPA0735-like domain"/>
    <property type="match status" value="1"/>
</dbReference>
<dbReference type="AlphaFoldDB" id="A0A1H0D8N5"/>
<proteinExistence type="predicted"/>
<dbReference type="EMBL" id="FNIJ01000004">
    <property type="protein sequence ID" value="SDN66478.1"/>
    <property type="molecule type" value="Genomic_DNA"/>
</dbReference>
<dbReference type="InterPro" id="IPR010679">
    <property type="entry name" value="DUF1254"/>
</dbReference>
<dbReference type="Gene3D" id="2.60.40.1610">
    <property type="entry name" value="Domain of unknown function DUF1254"/>
    <property type="match status" value="1"/>
</dbReference>
<protein>
    <submittedName>
        <fullName evidence="4">Uncharacterized conserved protein</fullName>
    </submittedName>
</protein>
<organism evidence="4 5">
    <name type="scientific">Pseudomonas jinjuensis</name>
    <dbReference type="NCBI Taxonomy" id="198616"/>
    <lineage>
        <taxon>Bacteria</taxon>
        <taxon>Pseudomonadati</taxon>
        <taxon>Pseudomonadota</taxon>
        <taxon>Gammaproteobacteria</taxon>
        <taxon>Pseudomonadales</taxon>
        <taxon>Pseudomonadaceae</taxon>
        <taxon>Pseudomonas</taxon>
    </lineage>
</organism>
<dbReference type="PANTHER" id="PTHR36509:SF3">
    <property type="entry name" value="SIGNAL PEPTIDE PROTEIN"/>
    <property type="match status" value="1"/>
</dbReference>
<name>A0A1H0D8N5_9PSED</name>
<keyword evidence="1" id="KW-0732">Signal</keyword>
<gene>
    <name evidence="4" type="ORF">SAMN05216193_104187</name>
</gene>
<dbReference type="STRING" id="198616.SAMN05216193_104187"/>
<dbReference type="Pfam" id="PF06863">
    <property type="entry name" value="DUF1254"/>
    <property type="match status" value="1"/>
</dbReference>
<evidence type="ECO:0000313" key="5">
    <source>
        <dbReference type="Proteomes" id="UP000242957"/>
    </source>
</evidence>
<evidence type="ECO:0000259" key="2">
    <source>
        <dbReference type="Pfam" id="PF06742"/>
    </source>
</evidence>
<evidence type="ECO:0000259" key="3">
    <source>
        <dbReference type="Pfam" id="PF06863"/>
    </source>
</evidence>